<keyword evidence="1" id="KW-0732">Signal</keyword>
<keyword evidence="3" id="KW-1185">Reference proteome</keyword>
<feature type="non-terminal residue" evidence="2">
    <location>
        <position position="64"/>
    </location>
</feature>
<dbReference type="Proteomes" id="UP001174909">
    <property type="component" value="Unassembled WGS sequence"/>
</dbReference>
<organism evidence="2 3">
    <name type="scientific">Geodia barretti</name>
    <name type="common">Barrett's horny sponge</name>
    <dbReference type="NCBI Taxonomy" id="519541"/>
    <lineage>
        <taxon>Eukaryota</taxon>
        <taxon>Metazoa</taxon>
        <taxon>Porifera</taxon>
        <taxon>Demospongiae</taxon>
        <taxon>Heteroscleromorpha</taxon>
        <taxon>Tetractinellida</taxon>
        <taxon>Astrophorina</taxon>
        <taxon>Geodiidae</taxon>
        <taxon>Geodia</taxon>
    </lineage>
</organism>
<evidence type="ECO:0000313" key="2">
    <source>
        <dbReference type="EMBL" id="CAI8024641.1"/>
    </source>
</evidence>
<dbReference type="AlphaFoldDB" id="A0AA35WPQ3"/>
<evidence type="ECO:0008006" key="4">
    <source>
        <dbReference type="Google" id="ProtNLM"/>
    </source>
</evidence>
<feature type="signal peptide" evidence="1">
    <location>
        <begin position="1"/>
        <end position="20"/>
    </location>
</feature>
<feature type="chain" id="PRO_5041259724" description="Secreted protein" evidence="1">
    <location>
        <begin position="21"/>
        <end position="64"/>
    </location>
</feature>
<accession>A0AA35WPQ3</accession>
<dbReference type="EMBL" id="CASHTH010002090">
    <property type="protein sequence ID" value="CAI8024641.1"/>
    <property type="molecule type" value="Genomic_DNA"/>
</dbReference>
<protein>
    <recommendedName>
        <fullName evidence="4">Secreted protein</fullName>
    </recommendedName>
</protein>
<evidence type="ECO:0000256" key="1">
    <source>
        <dbReference type="SAM" id="SignalP"/>
    </source>
</evidence>
<name>A0AA35WPQ3_GEOBA</name>
<sequence>MPRATFSVLISSFFFDLCLRHTVTEMMMRPAAISTTTPTLTPTKIYTSLPVVPDSVAAVDFVGV</sequence>
<proteinExistence type="predicted"/>
<reference evidence="2" key="1">
    <citation type="submission" date="2023-03" db="EMBL/GenBank/DDBJ databases">
        <authorList>
            <person name="Steffen K."/>
            <person name="Cardenas P."/>
        </authorList>
    </citation>
    <scope>NUCLEOTIDE SEQUENCE</scope>
</reference>
<evidence type="ECO:0000313" key="3">
    <source>
        <dbReference type="Proteomes" id="UP001174909"/>
    </source>
</evidence>
<comment type="caution">
    <text evidence="2">The sequence shown here is derived from an EMBL/GenBank/DDBJ whole genome shotgun (WGS) entry which is preliminary data.</text>
</comment>
<gene>
    <name evidence="2" type="ORF">GBAR_LOCUS14309</name>
</gene>